<dbReference type="Proteomes" id="UP001165190">
    <property type="component" value="Unassembled WGS sequence"/>
</dbReference>
<organism evidence="8 9">
    <name type="scientific">Hibiscus trionum</name>
    <name type="common">Flower of an hour</name>
    <dbReference type="NCBI Taxonomy" id="183268"/>
    <lineage>
        <taxon>Eukaryota</taxon>
        <taxon>Viridiplantae</taxon>
        <taxon>Streptophyta</taxon>
        <taxon>Embryophyta</taxon>
        <taxon>Tracheophyta</taxon>
        <taxon>Spermatophyta</taxon>
        <taxon>Magnoliopsida</taxon>
        <taxon>eudicotyledons</taxon>
        <taxon>Gunneridae</taxon>
        <taxon>Pentapetalae</taxon>
        <taxon>rosids</taxon>
        <taxon>malvids</taxon>
        <taxon>Malvales</taxon>
        <taxon>Malvaceae</taxon>
        <taxon>Malvoideae</taxon>
        <taxon>Hibiscus</taxon>
    </lineage>
</organism>
<comment type="similarity">
    <text evidence="6">Belongs to the DESIGUAL family.</text>
</comment>
<dbReference type="GO" id="GO:0012505">
    <property type="term" value="C:endomembrane system"/>
    <property type="evidence" value="ECO:0007669"/>
    <property type="project" value="UniProtKB-SubCell"/>
</dbReference>
<feature type="transmembrane region" description="Helical" evidence="7">
    <location>
        <begin position="88"/>
        <end position="108"/>
    </location>
</feature>
<evidence type="ECO:0000313" key="8">
    <source>
        <dbReference type="EMBL" id="GMI94222.1"/>
    </source>
</evidence>
<dbReference type="InterPro" id="IPR052222">
    <property type="entry name" value="DESIGUAL"/>
</dbReference>
<evidence type="ECO:0000256" key="4">
    <source>
        <dbReference type="ARBA" id="ARBA00022989"/>
    </source>
</evidence>
<evidence type="ECO:0000256" key="5">
    <source>
        <dbReference type="ARBA" id="ARBA00023136"/>
    </source>
</evidence>
<sequence>MDKTSIIVCLLGIISVVTGFAAEFTRVKASDVTVDVYGRCSYPSSPALLLGITSAVTLLIAKIIINVATGCFCCKPRTAPSNRSNARCFYIGFLIAFIIAIGLLLTGVKLNERHDDAVVRNGYYYCYVIRPGVFAGGAVLAGLSCIFGVIYYRTLNSKGKDADNAQNQGGIAMANPQFPV</sequence>
<dbReference type="EMBL" id="BSYR01000026">
    <property type="protein sequence ID" value="GMI94222.1"/>
    <property type="molecule type" value="Genomic_DNA"/>
</dbReference>
<proteinExistence type="inferred from homology"/>
<keyword evidence="5 7" id="KW-0472">Membrane</keyword>
<evidence type="ECO:0000256" key="2">
    <source>
        <dbReference type="ARBA" id="ARBA00022692"/>
    </source>
</evidence>
<reference evidence="8" key="1">
    <citation type="submission" date="2023-05" db="EMBL/GenBank/DDBJ databases">
        <title>Genome and transcriptome analyses reveal genes involved in the formation of fine ridges on petal epidermal cells in Hibiscus trionum.</title>
        <authorList>
            <person name="Koshimizu S."/>
            <person name="Masuda S."/>
            <person name="Ishii T."/>
            <person name="Shirasu K."/>
            <person name="Hoshino A."/>
            <person name="Arita M."/>
        </authorList>
    </citation>
    <scope>NUCLEOTIDE SEQUENCE</scope>
    <source>
        <strain evidence="8">Hamamatsu line</strain>
    </source>
</reference>
<keyword evidence="3" id="KW-0732">Signal</keyword>
<feature type="transmembrane region" description="Helical" evidence="7">
    <location>
        <begin position="128"/>
        <end position="152"/>
    </location>
</feature>
<evidence type="ECO:0000256" key="6">
    <source>
        <dbReference type="ARBA" id="ARBA00029467"/>
    </source>
</evidence>
<dbReference type="Pfam" id="PF06749">
    <property type="entry name" value="DUF1218"/>
    <property type="match status" value="1"/>
</dbReference>
<comment type="caution">
    <text evidence="8">The sequence shown here is derived from an EMBL/GenBank/DDBJ whole genome shotgun (WGS) entry which is preliminary data.</text>
</comment>
<evidence type="ECO:0000313" key="9">
    <source>
        <dbReference type="Proteomes" id="UP001165190"/>
    </source>
</evidence>
<gene>
    <name evidence="8" type="ORF">HRI_003091500</name>
</gene>
<dbReference type="OrthoDB" id="678343at2759"/>
<keyword evidence="4 7" id="KW-1133">Transmembrane helix</keyword>
<feature type="transmembrane region" description="Helical" evidence="7">
    <location>
        <begin position="45"/>
        <end position="67"/>
    </location>
</feature>
<dbReference type="InterPro" id="IPR009606">
    <property type="entry name" value="DEAL/Modifying_wall_lignin1/2"/>
</dbReference>
<accession>A0A9W7IFJ1</accession>
<name>A0A9W7IFJ1_HIBTR</name>
<comment type="subcellular location">
    <subcellularLocation>
        <location evidence="1">Endomembrane system</location>
        <topology evidence="1">Multi-pass membrane protein</topology>
    </subcellularLocation>
</comment>
<dbReference type="AlphaFoldDB" id="A0A9W7IFJ1"/>
<protein>
    <submittedName>
        <fullName evidence="8">Uncharacterized protein</fullName>
    </submittedName>
</protein>
<evidence type="ECO:0000256" key="7">
    <source>
        <dbReference type="SAM" id="Phobius"/>
    </source>
</evidence>
<keyword evidence="9" id="KW-1185">Reference proteome</keyword>
<evidence type="ECO:0000256" key="1">
    <source>
        <dbReference type="ARBA" id="ARBA00004127"/>
    </source>
</evidence>
<dbReference type="PANTHER" id="PTHR31769">
    <property type="entry name" value="OS07G0462200 PROTEIN-RELATED"/>
    <property type="match status" value="1"/>
</dbReference>
<keyword evidence="2 7" id="KW-0812">Transmembrane</keyword>
<evidence type="ECO:0000256" key="3">
    <source>
        <dbReference type="ARBA" id="ARBA00022729"/>
    </source>
</evidence>